<sequence length="313" mass="35217">MKRKKYMAIVMTTFAALTMAGCGGNASENVSENIVDNAVEHTEDATEQSTDSTEDNIADSVYADVESGNAKVEYTGKGDSTVYLELSQVLTESESYTIDEICEALNQIEDFQNEADITYSIIDCGSDGENELLVEAQLSAMYSLDMIIKNVDDKYVICYARDNSDRAYETINNDGTIERYLNSSANIHDTEYSFVDADGEYKFFYGVTETLSLFDTYDIYEGDSKISISTEGLDAEHIAVQEYYFEENYDDREYVYSFYTFDDNYGKVETEEGKADLAELGVRFKDEGYLIYDSDGIDAALQDRADEIGYTKL</sequence>
<dbReference type="RefSeq" id="WP_074788645.1">
    <property type="nucleotide sequence ID" value="NZ_FNZX01000003.1"/>
</dbReference>
<evidence type="ECO:0000313" key="3">
    <source>
        <dbReference type="Proteomes" id="UP000182321"/>
    </source>
</evidence>
<keyword evidence="3" id="KW-1185">Reference proteome</keyword>
<proteinExistence type="predicted"/>
<dbReference type="Proteomes" id="UP000182321">
    <property type="component" value="Unassembled WGS sequence"/>
</dbReference>
<accession>A0A1H7EVA6</accession>
<evidence type="ECO:0000313" key="2">
    <source>
        <dbReference type="EMBL" id="SEK17761.1"/>
    </source>
</evidence>
<reference evidence="3" key="1">
    <citation type="submission" date="2016-10" db="EMBL/GenBank/DDBJ databases">
        <authorList>
            <person name="Varghese N."/>
        </authorList>
    </citation>
    <scope>NUCLEOTIDE SEQUENCE [LARGE SCALE GENOMIC DNA]</scope>
    <source>
        <strain evidence="3">ACV-9</strain>
    </source>
</reference>
<feature type="chain" id="PRO_5038381768" evidence="1">
    <location>
        <begin position="21"/>
        <end position="313"/>
    </location>
</feature>
<name>A0A1H7EVA6_9FIRM</name>
<dbReference type="PROSITE" id="PS51257">
    <property type="entry name" value="PROKAR_LIPOPROTEIN"/>
    <property type="match status" value="1"/>
</dbReference>
<organism evidence="2 3">
    <name type="scientific">Pseudobutyrivibrio ruminis</name>
    <dbReference type="NCBI Taxonomy" id="46206"/>
    <lineage>
        <taxon>Bacteria</taxon>
        <taxon>Bacillati</taxon>
        <taxon>Bacillota</taxon>
        <taxon>Clostridia</taxon>
        <taxon>Lachnospirales</taxon>
        <taxon>Lachnospiraceae</taxon>
        <taxon>Pseudobutyrivibrio</taxon>
    </lineage>
</organism>
<feature type="signal peptide" evidence="1">
    <location>
        <begin position="1"/>
        <end position="20"/>
    </location>
</feature>
<dbReference type="AlphaFoldDB" id="A0A1H7EVA6"/>
<evidence type="ECO:0000256" key="1">
    <source>
        <dbReference type="SAM" id="SignalP"/>
    </source>
</evidence>
<protein>
    <submittedName>
        <fullName evidence="2">Uncharacterized protein</fullName>
    </submittedName>
</protein>
<gene>
    <name evidence="2" type="ORF">SAMN02910377_00106</name>
</gene>
<keyword evidence="1" id="KW-0732">Signal</keyword>
<dbReference type="EMBL" id="FNZX01000003">
    <property type="protein sequence ID" value="SEK17761.1"/>
    <property type="molecule type" value="Genomic_DNA"/>
</dbReference>